<evidence type="ECO:0000313" key="3">
    <source>
        <dbReference type="Proteomes" id="UP000269721"/>
    </source>
</evidence>
<protein>
    <submittedName>
        <fullName evidence="2">Uncharacterized protein</fullName>
    </submittedName>
</protein>
<evidence type="ECO:0000256" key="1">
    <source>
        <dbReference type="SAM" id="MobiDB-lite"/>
    </source>
</evidence>
<dbReference type="Proteomes" id="UP000269721">
    <property type="component" value="Unassembled WGS sequence"/>
</dbReference>
<sequence>MLVCEEAKCYGAETNIWQIVAYCGIIHKARKLAGRFNSTVYGFVTNSAAWQFVRIDNKSTVWTSSDLDNFQIIRERFRTIEIGDKSEDESREEEDEAQDKKGEVVEDRTDLVGSMDKLKISFRDN</sequence>
<dbReference type="AlphaFoldDB" id="A0A4P9WBR3"/>
<proteinExistence type="predicted"/>
<feature type="region of interest" description="Disordered" evidence="1">
    <location>
        <begin position="84"/>
        <end position="105"/>
    </location>
</feature>
<keyword evidence="3" id="KW-1185">Reference proteome</keyword>
<dbReference type="OrthoDB" id="2101523at2759"/>
<feature type="compositionally biased region" description="Acidic residues" evidence="1">
    <location>
        <begin position="86"/>
        <end position="97"/>
    </location>
</feature>
<dbReference type="EMBL" id="KZ996307">
    <property type="protein sequence ID" value="RKO89065.1"/>
    <property type="molecule type" value="Genomic_DNA"/>
</dbReference>
<name>A0A4P9WBR3_9FUNG</name>
<reference evidence="3" key="1">
    <citation type="journal article" date="2018" name="Nat. Microbiol.">
        <title>Leveraging single-cell genomics to expand the fungal tree of life.</title>
        <authorList>
            <person name="Ahrendt S.R."/>
            <person name="Quandt C.A."/>
            <person name="Ciobanu D."/>
            <person name="Clum A."/>
            <person name="Salamov A."/>
            <person name="Andreopoulos B."/>
            <person name="Cheng J.F."/>
            <person name="Woyke T."/>
            <person name="Pelin A."/>
            <person name="Henrissat B."/>
            <person name="Reynolds N.K."/>
            <person name="Benny G.L."/>
            <person name="Smith M.E."/>
            <person name="James T.Y."/>
            <person name="Grigoriev I.V."/>
        </authorList>
    </citation>
    <scope>NUCLEOTIDE SEQUENCE [LARGE SCALE GENOMIC DNA]</scope>
</reference>
<organism evidence="2 3">
    <name type="scientific">Blyttiomyces helicus</name>
    <dbReference type="NCBI Taxonomy" id="388810"/>
    <lineage>
        <taxon>Eukaryota</taxon>
        <taxon>Fungi</taxon>
        <taxon>Fungi incertae sedis</taxon>
        <taxon>Chytridiomycota</taxon>
        <taxon>Chytridiomycota incertae sedis</taxon>
        <taxon>Chytridiomycetes</taxon>
        <taxon>Chytridiomycetes incertae sedis</taxon>
        <taxon>Blyttiomyces</taxon>
    </lineage>
</organism>
<evidence type="ECO:0000313" key="2">
    <source>
        <dbReference type="EMBL" id="RKO89065.1"/>
    </source>
</evidence>
<gene>
    <name evidence="2" type="ORF">BDK51DRAFT_25694</name>
</gene>
<accession>A0A4P9WBR3</accession>